<evidence type="ECO:0000256" key="1">
    <source>
        <dbReference type="ARBA" id="ARBA00023125"/>
    </source>
</evidence>
<dbReference type="PANTHER" id="PTHR30461:SF2">
    <property type="entry name" value="SERINE RECOMBINASE PINE-RELATED"/>
    <property type="match status" value="1"/>
</dbReference>
<dbReference type="SUPFAM" id="SSF53041">
    <property type="entry name" value="Resolvase-like"/>
    <property type="match status" value="1"/>
</dbReference>
<dbReference type="GO" id="GO:0003677">
    <property type="term" value="F:DNA binding"/>
    <property type="evidence" value="ECO:0007669"/>
    <property type="project" value="UniProtKB-KW"/>
</dbReference>
<dbReference type="InterPro" id="IPR050639">
    <property type="entry name" value="SSR_resolvase"/>
</dbReference>
<name>A0A6J5NQH2_9CAUD</name>
<dbReference type="SMART" id="SM00857">
    <property type="entry name" value="Resolvase"/>
    <property type="match status" value="1"/>
</dbReference>
<evidence type="ECO:0000259" key="3">
    <source>
        <dbReference type="PROSITE" id="PS51736"/>
    </source>
</evidence>
<dbReference type="InterPro" id="IPR006119">
    <property type="entry name" value="Resolv_N"/>
</dbReference>
<organism evidence="4">
    <name type="scientific">uncultured Caudovirales phage</name>
    <dbReference type="NCBI Taxonomy" id="2100421"/>
    <lineage>
        <taxon>Viruses</taxon>
        <taxon>Duplodnaviria</taxon>
        <taxon>Heunggongvirae</taxon>
        <taxon>Uroviricota</taxon>
        <taxon>Caudoviricetes</taxon>
        <taxon>Peduoviridae</taxon>
        <taxon>Maltschvirus</taxon>
        <taxon>Maltschvirus maltsch</taxon>
    </lineage>
</organism>
<dbReference type="CDD" id="cd00338">
    <property type="entry name" value="Ser_Recombinase"/>
    <property type="match status" value="1"/>
</dbReference>
<dbReference type="PANTHER" id="PTHR30461">
    <property type="entry name" value="DNA-INVERTASE FROM LAMBDOID PROPHAGE"/>
    <property type="match status" value="1"/>
</dbReference>
<dbReference type="InterPro" id="IPR036162">
    <property type="entry name" value="Resolvase-like_N_sf"/>
</dbReference>
<sequence>MKVIAYYRVSTKKQGESGLGLEAQKNTITKFVTGSPYELVSEYVEIESGRKTDKRRPKLKAALEQCEREGATLMIAKLDRLTRNVGFLTTLLDRQVPIMALDMPNLQDPAMSRFILQLMANVAELERAQISERTKKALAARKARGMSLGSPTPANGAQAGGLVTADQANEFASQVYPVIQELKKFGCATLAKIAQGLSARGVATATGKKAWSVSAVRNVVNRYEGALA</sequence>
<dbReference type="Pfam" id="PF00239">
    <property type="entry name" value="Resolvase"/>
    <property type="match status" value="1"/>
</dbReference>
<accession>A0A6J5NQH2</accession>
<keyword evidence="1" id="KW-0238">DNA-binding</keyword>
<evidence type="ECO:0000256" key="2">
    <source>
        <dbReference type="ARBA" id="ARBA00023172"/>
    </source>
</evidence>
<feature type="domain" description="Resolvase/invertase-type recombinase catalytic" evidence="3">
    <location>
        <begin position="2"/>
        <end position="145"/>
    </location>
</feature>
<dbReference type="GO" id="GO:0000150">
    <property type="term" value="F:DNA strand exchange activity"/>
    <property type="evidence" value="ECO:0007669"/>
    <property type="project" value="InterPro"/>
</dbReference>
<dbReference type="EMBL" id="LR796714">
    <property type="protein sequence ID" value="CAB4161032.1"/>
    <property type="molecule type" value="Genomic_DNA"/>
</dbReference>
<dbReference type="PROSITE" id="PS51736">
    <property type="entry name" value="RECOMBINASES_3"/>
    <property type="match status" value="1"/>
</dbReference>
<keyword evidence="2" id="KW-0233">DNA recombination</keyword>
<proteinExistence type="predicted"/>
<evidence type="ECO:0000313" key="4">
    <source>
        <dbReference type="EMBL" id="CAB4161032.1"/>
    </source>
</evidence>
<reference evidence="4" key="1">
    <citation type="submission" date="2020-04" db="EMBL/GenBank/DDBJ databases">
        <authorList>
            <person name="Chiriac C."/>
            <person name="Salcher M."/>
            <person name="Ghai R."/>
            <person name="Kavagutti S V."/>
        </authorList>
    </citation>
    <scope>NUCLEOTIDE SEQUENCE</scope>
</reference>
<gene>
    <name evidence="4" type="ORF">UFOVP767_47</name>
</gene>
<protein>
    <submittedName>
        <fullName evidence="4">PinR Site-specific recombinases, DNA invertase Pin homologs</fullName>
    </submittedName>
</protein>
<dbReference type="Gene3D" id="3.40.50.1390">
    <property type="entry name" value="Resolvase, N-terminal catalytic domain"/>
    <property type="match status" value="1"/>
</dbReference>